<accession>A0A5L8LNG7</accession>
<evidence type="ECO:0000256" key="4">
    <source>
        <dbReference type="ARBA" id="ARBA00022737"/>
    </source>
</evidence>
<evidence type="ECO:0000256" key="6">
    <source>
        <dbReference type="ARBA" id="ARBA00022803"/>
    </source>
</evidence>
<dbReference type="SMART" id="SM00671">
    <property type="entry name" value="SEL1"/>
    <property type="match status" value="4"/>
</dbReference>
<dbReference type="GO" id="GO:0008800">
    <property type="term" value="F:beta-lactamase activity"/>
    <property type="evidence" value="ECO:0007669"/>
    <property type="project" value="UniProtKB-EC"/>
</dbReference>
<comment type="catalytic activity">
    <reaction evidence="1">
        <text>a beta-lactam + H2O = a substituted beta-amino acid</text>
        <dbReference type="Rhea" id="RHEA:20401"/>
        <dbReference type="ChEBI" id="CHEBI:15377"/>
        <dbReference type="ChEBI" id="CHEBI:35627"/>
        <dbReference type="ChEBI" id="CHEBI:140347"/>
        <dbReference type="EC" id="3.5.2.6"/>
    </reaction>
</comment>
<dbReference type="SUPFAM" id="SSF81901">
    <property type="entry name" value="HCP-like"/>
    <property type="match status" value="1"/>
</dbReference>
<gene>
    <name evidence="10" type="ORF">A0Y42_05065</name>
    <name evidence="11" type="ORF">A0Y42_07925</name>
</gene>
<feature type="chain" id="PRO_5039811351" description="beta-lactamase" evidence="9">
    <location>
        <begin position="19"/>
        <end position="202"/>
    </location>
</feature>
<evidence type="ECO:0000256" key="9">
    <source>
        <dbReference type="SAM" id="SignalP"/>
    </source>
</evidence>
<comment type="caution">
    <text evidence="10">The sequence shown here is derived from an EMBL/GenBank/DDBJ whole genome shotgun (WGS) entry which is preliminary data.</text>
</comment>
<organism evidence="10">
    <name type="scientific">Campylobacter lari</name>
    <dbReference type="NCBI Taxonomy" id="201"/>
    <lineage>
        <taxon>Bacteria</taxon>
        <taxon>Pseudomonadati</taxon>
        <taxon>Campylobacterota</taxon>
        <taxon>Epsilonproteobacteria</taxon>
        <taxon>Campylobacterales</taxon>
        <taxon>Campylobacteraceae</taxon>
        <taxon>Campylobacter</taxon>
    </lineage>
</organism>
<dbReference type="AlphaFoldDB" id="A0A5L8LNG7"/>
<reference evidence="10" key="1">
    <citation type="submission" date="2018-05" db="EMBL/GenBank/DDBJ databases">
        <authorList>
            <consortium name="PulseNet: The National Subtyping Network for Foodborne Disease Surveillance"/>
            <person name="Tarr C.L."/>
            <person name="Trees E."/>
            <person name="Katz L.S."/>
            <person name="Carleton-Romer H.A."/>
            <person name="Stroika S."/>
            <person name="Kucerova Z."/>
            <person name="Roache K.F."/>
            <person name="Sabol A.L."/>
            <person name="Besser J."/>
            <person name="Gerner-Smidt P."/>
        </authorList>
    </citation>
    <scope>NUCLEOTIDE SEQUENCE</scope>
    <source>
        <strain evidence="10">2008D-7097</strain>
    </source>
</reference>
<evidence type="ECO:0000313" key="11">
    <source>
        <dbReference type="EMBL" id="EAK9940719.1"/>
    </source>
</evidence>
<keyword evidence="5" id="KW-0378">Hydrolase</keyword>
<dbReference type="InterPro" id="IPR040239">
    <property type="entry name" value="HcpB-like"/>
</dbReference>
<evidence type="ECO:0000256" key="7">
    <source>
        <dbReference type="ARBA" id="ARBA00023157"/>
    </source>
</evidence>
<feature type="signal peptide" evidence="9">
    <location>
        <begin position="1"/>
        <end position="18"/>
    </location>
</feature>
<dbReference type="EMBL" id="AACKMK010000005">
    <property type="protein sequence ID" value="EAK9940188.1"/>
    <property type="molecule type" value="Genomic_DNA"/>
</dbReference>
<keyword evidence="9" id="KW-0732">Signal</keyword>
<evidence type="ECO:0000256" key="2">
    <source>
        <dbReference type="ARBA" id="ARBA00008486"/>
    </source>
</evidence>
<dbReference type="InterPro" id="IPR011990">
    <property type="entry name" value="TPR-like_helical_dom_sf"/>
</dbReference>
<dbReference type="PANTHER" id="PTHR13891">
    <property type="entry name" value="CYTOCHROME C OXIDASE ASSEMBLY FACTOR 7"/>
    <property type="match status" value="1"/>
</dbReference>
<name>A0A5L8LNG7_CAMLA</name>
<dbReference type="EMBL" id="AACKMK010000030">
    <property type="protein sequence ID" value="EAK9940719.1"/>
    <property type="molecule type" value="Genomic_DNA"/>
</dbReference>
<dbReference type="InterPro" id="IPR006597">
    <property type="entry name" value="Sel1-like"/>
</dbReference>
<sequence length="202" mass="22904">MKKVLVILAILFSNFAYSQDKDLLVVIEKAFNATQYGDDMKKYQKDCIENKKGCSALGFMYKIYENYPKAVEFYKRACDLNEGSGCFGLAILYETGEGVKMNGLMAEKFYSKACSLNSFYACVHLGALYEKGQIIDKNNFKAVELYRKACDMSYEEGCNSLGFMYENGKGVRKDTSKALEYFGKACDLKSDEGCENYARLKR</sequence>
<comment type="similarity">
    <text evidence="2">Belongs to the hcp beta-lactamase family.</text>
</comment>
<dbReference type="Pfam" id="PF08238">
    <property type="entry name" value="Sel1"/>
    <property type="match status" value="4"/>
</dbReference>
<keyword evidence="7" id="KW-1015">Disulfide bond</keyword>
<dbReference type="PANTHER" id="PTHR13891:SF1">
    <property type="entry name" value="CYTOCHROME C OXIDASE ASSEMBLY FACTOR 7"/>
    <property type="match status" value="1"/>
</dbReference>
<dbReference type="Gene3D" id="1.25.40.10">
    <property type="entry name" value="Tetratricopeptide repeat domain"/>
    <property type="match status" value="1"/>
</dbReference>
<evidence type="ECO:0000313" key="10">
    <source>
        <dbReference type="EMBL" id="EAK9940188.1"/>
    </source>
</evidence>
<keyword evidence="8" id="KW-0046">Antibiotic resistance</keyword>
<evidence type="ECO:0000256" key="3">
    <source>
        <dbReference type="ARBA" id="ARBA00012865"/>
    </source>
</evidence>
<protein>
    <recommendedName>
        <fullName evidence="3">beta-lactamase</fullName>
        <ecNumber evidence="3">3.5.2.6</ecNumber>
    </recommendedName>
</protein>
<proteinExistence type="inferred from homology"/>
<dbReference type="EC" id="3.5.2.6" evidence="3"/>
<evidence type="ECO:0000256" key="1">
    <source>
        <dbReference type="ARBA" id="ARBA00001526"/>
    </source>
</evidence>
<keyword evidence="4" id="KW-0677">Repeat</keyword>
<evidence type="ECO:0000256" key="5">
    <source>
        <dbReference type="ARBA" id="ARBA00022801"/>
    </source>
</evidence>
<keyword evidence="6" id="KW-0802">TPR repeat</keyword>
<dbReference type="GO" id="GO:0046677">
    <property type="term" value="P:response to antibiotic"/>
    <property type="evidence" value="ECO:0007669"/>
    <property type="project" value="UniProtKB-KW"/>
</dbReference>
<evidence type="ECO:0000256" key="8">
    <source>
        <dbReference type="ARBA" id="ARBA00023251"/>
    </source>
</evidence>